<gene>
    <name evidence="4" type="ORF">Mth01_42870</name>
</gene>
<dbReference type="Proteomes" id="UP000610966">
    <property type="component" value="Unassembled WGS sequence"/>
</dbReference>
<feature type="transmembrane region" description="Helical" evidence="2">
    <location>
        <begin position="209"/>
        <end position="230"/>
    </location>
</feature>
<feature type="signal peptide" evidence="3">
    <location>
        <begin position="1"/>
        <end position="30"/>
    </location>
</feature>
<sequence length="247" mass="24906">MGVVGSMGSVMRGAAAGAVLLAAVGCTAQADAGASGSQSGTAQPTPTESVRSSRQDIRVTVDPKRIDGGSTKSNDITATVLITAACPLPRGGPEYRATARSDAFTGLVTLVPPARRPGKTGTATFSPTPAAIVPEVRGSAVIRPNAKPGGYRVQVRCEATNDIGDARFRIVEPKPEPESTPTKTKKYPTSAPHAGGGGTAAGGPADDSALPIGLTIAVLLAAAGVGVVVVRRRSATHRPAPRRRSGD</sequence>
<feature type="chain" id="PRO_5035319104" evidence="3">
    <location>
        <begin position="31"/>
        <end position="247"/>
    </location>
</feature>
<feature type="compositionally biased region" description="Low complexity" evidence="1">
    <location>
        <begin position="32"/>
        <end position="43"/>
    </location>
</feature>
<organism evidence="4 5">
    <name type="scientific">Sphaerimonospora thailandensis</name>
    <dbReference type="NCBI Taxonomy" id="795644"/>
    <lineage>
        <taxon>Bacteria</taxon>
        <taxon>Bacillati</taxon>
        <taxon>Actinomycetota</taxon>
        <taxon>Actinomycetes</taxon>
        <taxon>Streptosporangiales</taxon>
        <taxon>Streptosporangiaceae</taxon>
        <taxon>Sphaerimonospora</taxon>
    </lineage>
</organism>
<evidence type="ECO:0000313" key="4">
    <source>
        <dbReference type="EMBL" id="GIH72034.1"/>
    </source>
</evidence>
<keyword evidence="2" id="KW-1133">Transmembrane helix</keyword>
<evidence type="ECO:0000256" key="1">
    <source>
        <dbReference type="SAM" id="MobiDB-lite"/>
    </source>
</evidence>
<name>A0A8J3W0A0_9ACTN</name>
<proteinExistence type="predicted"/>
<keyword evidence="5" id="KW-1185">Reference proteome</keyword>
<comment type="caution">
    <text evidence="4">The sequence shown here is derived from an EMBL/GenBank/DDBJ whole genome shotgun (WGS) entry which is preliminary data.</text>
</comment>
<evidence type="ECO:0000313" key="5">
    <source>
        <dbReference type="Proteomes" id="UP000610966"/>
    </source>
</evidence>
<dbReference type="AlphaFoldDB" id="A0A8J3W0A0"/>
<feature type="region of interest" description="Disordered" evidence="1">
    <location>
        <begin position="171"/>
        <end position="202"/>
    </location>
</feature>
<keyword evidence="2" id="KW-0472">Membrane</keyword>
<protein>
    <submittedName>
        <fullName evidence="4">Uncharacterized protein</fullName>
    </submittedName>
</protein>
<keyword evidence="2" id="KW-0812">Transmembrane</keyword>
<dbReference type="EMBL" id="BOOG01000044">
    <property type="protein sequence ID" value="GIH72034.1"/>
    <property type="molecule type" value="Genomic_DNA"/>
</dbReference>
<keyword evidence="3" id="KW-0732">Signal</keyword>
<feature type="region of interest" description="Disordered" evidence="1">
    <location>
        <begin position="32"/>
        <end position="57"/>
    </location>
</feature>
<accession>A0A8J3W0A0</accession>
<feature type="compositionally biased region" description="Low complexity" evidence="1">
    <location>
        <begin position="179"/>
        <end position="193"/>
    </location>
</feature>
<evidence type="ECO:0000256" key="2">
    <source>
        <dbReference type="SAM" id="Phobius"/>
    </source>
</evidence>
<reference evidence="4" key="1">
    <citation type="submission" date="2021-01" db="EMBL/GenBank/DDBJ databases">
        <title>Whole genome shotgun sequence of Sphaerimonospora thailandensis NBRC 107569.</title>
        <authorList>
            <person name="Komaki H."/>
            <person name="Tamura T."/>
        </authorList>
    </citation>
    <scope>NUCLEOTIDE SEQUENCE</scope>
    <source>
        <strain evidence="4">NBRC 107569</strain>
    </source>
</reference>
<evidence type="ECO:0000256" key="3">
    <source>
        <dbReference type="SAM" id="SignalP"/>
    </source>
</evidence>